<dbReference type="EMBL" id="CP103416">
    <property type="protein sequence ID" value="UVW34278.1"/>
    <property type="molecule type" value="Genomic_DNA"/>
</dbReference>
<dbReference type="InterPro" id="IPR008020">
    <property type="entry name" value="G8P"/>
</dbReference>
<feature type="transmembrane region" description="Helical" evidence="1">
    <location>
        <begin position="41"/>
        <end position="63"/>
    </location>
</feature>
<keyword evidence="1" id="KW-0812">Transmembrane</keyword>
<dbReference type="Proteomes" id="UP001059934">
    <property type="component" value="Chromosome"/>
</dbReference>
<evidence type="ECO:0000256" key="1">
    <source>
        <dbReference type="SAM" id="Phobius"/>
    </source>
</evidence>
<dbReference type="Gene3D" id="1.20.5.440">
    <property type="entry name" value="ATP synthase delta/epsilon subunit, C-terminal domain"/>
    <property type="match status" value="1"/>
</dbReference>
<keyword evidence="1" id="KW-0472">Membrane</keyword>
<dbReference type="SUPFAM" id="SSF57987">
    <property type="entry name" value="Inovirus (filamentous phage) major coat protein"/>
    <property type="match status" value="1"/>
</dbReference>
<feature type="chain" id="PRO_5047429906" evidence="2">
    <location>
        <begin position="26"/>
        <end position="68"/>
    </location>
</feature>
<name>A0ABY5TKA4_9GAMM</name>
<dbReference type="Pfam" id="PF05356">
    <property type="entry name" value="Phage_Coat_B"/>
    <property type="match status" value="1"/>
</dbReference>
<keyword evidence="1" id="KW-1133">Transmembrane helix</keyword>
<gene>
    <name evidence="3" type="ORF">NYF23_09625</name>
</gene>
<keyword evidence="2" id="KW-0732">Signal</keyword>
<evidence type="ECO:0000313" key="4">
    <source>
        <dbReference type="Proteomes" id="UP001059934"/>
    </source>
</evidence>
<proteinExistence type="predicted"/>
<organism evidence="3 4">
    <name type="scientific">SAR92 clade bacterium H455</name>
    <dbReference type="NCBI Taxonomy" id="2974818"/>
    <lineage>
        <taxon>Bacteria</taxon>
        <taxon>Pseudomonadati</taxon>
        <taxon>Pseudomonadota</taxon>
        <taxon>Gammaproteobacteria</taxon>
        <taxon>Cellvibrionales</taxon>
        <taxon>Porticoccaceae</taxon>
        <taxon>SAR92 clade</taxon>
    </lineage>
</organism>
<evidence type="ECO:0000256" key="2">
    <source>
        <dbReference type="SAM" id="SignalP"/>
    </source>
</evidence>
<accession>A0ABY5TKA4</accession>
<feature type="signal peptide" evidence="2">
    <location>
        <begin position="1"/>
        <end position="25"/>
    </location>
</feature>
<sequence length="68" mass="6870">MKRLLSWKNGLVAAVVGIATNSAFAAVDTTAALAEIADAQTAIIAVGGAIIVLAGVALGIRWVKATFF</sequence>
<protein>
    <submittedName>
        <fullName evidence="3">Major capsid protein</fullName>
    </submittedName>
</protein>
<keyword evidence="4" id="KW-1185">Reference proteome</keyword>
<reference evidence="3" key="1">
    <citation type="submission" date="2022-08" db="EMBL/GenBank/DDBJ databases">
        <title>Catabolic pathway analysis in culturable SAR92 clade bacteria reveals their overlooked roles in DMSP degradation in coastal seas.</title>
        <authorList>
            <person name="He X."/>
            <person name="Zhang X."/>
            <person name="Zhang Y."/>
        </authorList>
    </citation>
    <scope>NUCLEOTIDE SEQUENCE</scope>
    <source>
        <strain evidence="3">H455</strain>
    </source>
</reference>
<evidence type="ECO:0000313" key="3">
    <source>
        <dbReference type="EMBL" id="UVW34278.1"/>
    </source>
</evidence>